<sequence>MDVQMRPGVQALIVPSKKFKTVRIDVHFLKNATVAELAPRTLVANLLETSTQRYVNQIQFTHALSAMYGASFGVGAGKKGNLHDIGFSITVANDHYTGGQSLVRMAIEFLNEVISHPLASNGRFDEQTFARQKTNLINYVDSATEDKQFWASQQLRKLAFGANRIQGVPSYGRRADLQNLQNEQVYATYLSMLRHDLVHISVSGDVDEQKVLEDLAILELPERKVQLGSVITKFNSLPKPRHRVANQAVQQARLNLAYDIPATVVSDNFHAAVVFNALFGGSPQSKLFLNVREKASLAYYASSSLDLYNELLTVQTGIEASNYAQAKQIIQQQIVDLQAGQFTESDLTSIKAGLRSDYLAGLDLQRTIHRRGLNEYLLGFHRPAEQWLNDLDRVGATQIVEIARQLKPRAEFFLNGDND</sequence>
<comment type="caution">
    <text evidence="2">The sequence shown here is derived from an EMBL/GenBank/DDBJ whole genome shotgun (WGS) entry which is preliminary data.</text>
</comment>
<dbReference type="Gene3D" id="3.30.830.10">
    <property type="entry name" value="Metalloenzyme, LuxS/M16 peptidase-like"/>
    <property type="match status" value="2"/>
</dbReference>
<dbReference type="SUPFAM" id="SSF63411">
    <property type="entry name" value="LuxS/MPP-like metallohydrolase"/>
    <property type="match status" value="2"/>
</dbReference>
<dbReference type="InterPro" id="IPR011249">
    <property type="entry name" value="Metalloenz_LuxS/M16"/>
</dbReference>
<evidence type="ECO:0000259" key="1">
    <source>
        <dbReference type="Pfam" id="PF05193"/>
    </source>
</evidence>
<protein>
    <submittedName>
        <fullName evidence="2">Pitrilysin family protein</fullName>
    </submittedName>
</protein>
<accession>A0AAW8YIR4</accession>
<dbReference type="Pfam" id="PF05193">
    <property type="entry name" value="Peptidase_M16_C"/>
    <property type="match status" value="1"/>
</dbReference>
<evidence type="ECO:0000313" key="3">
    <source>
        <dbReference type="Proteomes" id="UP001280897"/>
    </source>
</evidence>
<name>A0AAW8YIR4_PEDAC</name>
<reference evidence="2" key="1">
    <citation type="journal article" date="2023" name="PeerJ">
        <title>Selection and evaluation of lactic acid bacteria from chicken feces in Thailand as potential probiotics.</title>
        <authorList>
            <person name="Khurajog B."/>
            <person name="Disastra Y."/>
            <person name="Lawwyne L.D."/>
            <person name="Sirichokchatchawan W."/>
            <person name="Niyomtham W."/>
            <person name="Yindee J."/>
            <person name="Hampson D.J."/>
            <person name="Prapasarakul N."/>
        </authorList>
    </citation>
    <scope>NUCLEOTIDE SEQUENCE</scope>
    <source>
        <strain evidence="2">BF9</strain>
    </source>
</reference>
<dbReference type="InterPro" id="IPR007863">
    <property type="entry name" value="Peptidase_M16_C"/>
</dbReference>
<dbReference type="AlphaFoldDB" id="A0AAW8YIR4"/>
<dbReference type="InterPro" id="IPR050361">
    <property type="entry name" value="MPP/UQCRC_Complex"/>
</dbReference>
<proteinExistence type="predicted"/>
<dbReference type="PANTHER" id="PTHR11851">
    <property type="entry name" value="METALLOPROTEASE"/>
    <property type="match status" value="1"/>
</dbReference>
<dbReference type="Proteomes" id="UP001280897">
    <property type="component" value="Unassembled WGS sequence"/>
</dbReference>
<organism evidence="2 3">
    <name type="scientific">Pediococcus acidilactici</name>
    <dbReference type="NCBI Taxonomy" id="1254"/>
    <lineage>
        <taxon>Bacteria</taxon>
        <taxon>Bacillati</taxon>
        <taxon>Bacillota</taxon>
        <taxon>Bacilli</taxon>
        <taxon>Lactobacillales</taxon>
        <taxon>Lactobacillaceae</taxon>
        <taxon>Pediococcus</taxon>
        <taxon>Pediococcus acidilactici group</taxon>
    </lineage>
</organism>
<feature type="domain" description="Peptidase M16 C-terminal" evidence="1">
    <location>
        <begin position="180"/>
        <end position="354"/>
    </location>
</feature>
<dbReference type="EMBL" id="JAWJAV010000004">
    <property type="protein sequence ID" value="MDV2621441.1"/>
    <property type="molecule type" value="Genomic_DNA"/>
</dbReference>
<dbReference type="GO" id="GO:0046872">
    <property type="term" value="F:metal ion binding"/>
    <property type="evidence" value="ECO:0007669"/>
    <property type="project" value="InterPro"/>
</dbReference>
<reference evidence="2" key="2">
    <citation type="submission" date="2023-10" db="EMBL/GenBank/DDBJ databases">
        <authorList>
            <person name="Khurajog B."/>
        </authorList>
    </citation>
    <scope>NUCLEOTIDE SEQUENCE</scope>
    <source>
        <strain evidence="2">BF9</strain>
    </source>
</reference>
<dbReference type="PANTHER" id="PTHR11851:SF186">
    <property type="entry name" value="INACTIVE METALLOPROTEASE YMFF-RELATED"/>
    <property type="match status" value="1"/>
</dbReference>
<dbReference type="NCBIfam" id="NF047422">
    <property type="entry name" value="YfmF_fam"/>
    <property type="match status" value="1"/>
</dbReference>
<dbReference type="RefSeq" id="WP_024863033.1">
    <property type="nucleotide sequence ID" value="NZ_CP035151.1"/>
</dbReference>
<gene>
    <name evidence="2" type="ORF">R0G89_06795</name>
</gene>
<evidence type="ECO:0000313" key="2">
    <source>
        <dbReference type="EMBL" id="MDV2621441.1"/>
    </source>
</evidence>